<gene>
    <name evidence="1" type="ORF">RDV84_04735</name>
</gene>
<proteinExistence type="predicted"/>
<dbReference type="Pfam" id="PF11225">
    <property type="entry name" value="DUF3024"/>
    <property type="match status" value="1"/>
</dbReference>
<protein>
    <submittedName>
        <fullName evidence="1">DUF3024 domain-containing protein</fullName>
    </submittedName>
</protein>
<reference evidence="1 2" key="1">
    <citation type="submission" date="2023-08" db="EMBL/GenBank/DDBJ databases">
        <title>The whole genome sequence of Lysobacter yananisis.</title>
        <authorList>
            <person name="Sun H."/>
        </authorList>
    </citation>
    <scope>NUCLEOTIDE SEQUENCE [LARGE SCALE GENOMIC DNA]</scope>
    <source>
        <strain evidence="1 2">SNNU513</strain>
    </source>
</reference>
<dbReference type="RefSeq" id="WP_309152646.1">
    <property type="nucleotide sequence ID" value="NZ_CP133568.1"/>
</dbReference>
<sequence>MLNDIERKRAEKMIVRLLKPRHSPHVKSGGTVLYREVGQTFEIYSARPAFGDPDEIIEIPIAKFRYVRTQQTWQLLWSRASGKWQRYEPMREAEDLAELVDEVWRDPYCCFWG</sequence>
<keyword evidence="2" id="KW-1185">Reference proteome</keyword>
<dbReference type="EMBL" id="CP133568">
    <property type="protein sequence ID" value="WMT04159.1"/>
    <property type="molecule type" value="Genomic_DNA"/>
</dbReference>
<name>A0ABY9PB15_9GAMM</name>
<dbReference type="Proteomes" id="UP001229313">
    <property type="component" value="Chromosome"/>
</dbReference>
<dbReference type="InterPro" id="IPR021388">
    <property type="entry name" value="DUF3024"/>
</dbReference>
<accession>A0ABY9PB15</accession>
<evidence type="ECO:0000313" key="2">
    <source>
        <dbReference type="Proteomes" id="UP001229313"/>
    </source>
</evidence>
<evidence type="ECO:0000313" key="1">
    <source>
        <dbReference type="EMBL" id="WMT04159.1"/>
    </source>
</evidence>
<organism evidence="1 2">
    <name type="scientific">Lysobacter yananisis</name>
    <dbReference type="NCBI Taxonomy" id="1003114"/>
    <lineage>
        <taxon>Bacteria</taxon>
        <taxon>Pseudomonadati</taxon>
        <taxon>Pseudomonadota</taxon>
        <taxon>Gammaproteobacteria</taxon>
        <taxon>Lysobacterales</taxon>
        <taxon>Lysobacteraceae</taxon>
        <taxon>Lysobacter</taxon>
    </lineage>
</organism>